<evidence type="ECO:0008006" key="4">
    <source>
        <dbReference type="Google" id="ProtNLM"/>
    </source>
</evidence>
<accession>A0A4S8MD33</accession>
<keyword evidence="1" id="KW-0472">Membrane</keyword>
<feature type="transmembrane region" description="Helical" evidence="1">
    <location>
        <begin position="139"/>
        <end position="160"/>
    </location>
</feature>
<feature type="transmembrane region" description="Helical" evidence="1">
    <location>
        <begin position="263"/>
        <end position="284"/>
    </location>
</feature>
<name>A0A4S8MD33_DENBC</name>
<keyword evidence="1" id="KW-1133">Transmembrane helix</keyword>
<dbReference type="AlphaFoldDB" id="A0A4S8MD33"/>
<organism evidence="2 3">
    <name type="scientific">Dendrothele bispora (strain CBS 962.96)</name>
    <dbReference type="NCBI Taxonomy" id="1314807"/>
    <lineage>
        <taxon>Eukaryota</taxon>
        <taxon>Fungi</taxon>
        <taxon>Dikarya</taxon>
        <taxon>Basidiomycota</taxon>
        <taxon>Agaricomycotina</taxon>
        <taxon>Agaricomycetes</taxon>
        <taxon>Agaricomycetidae</taxon>
        <taxon>Agaricales</taxon>
        <taxon>Agaricales incertae sedis</taxon>
        <taxon>Dendrothele</taxon>
    </lineage>
</organism>
<protein>
    <recommendedName>
        <fullName evidence="4">Family A G protein-coupled receptor-like protein</fullName>
    </recommendedName>
</protein>
<evidence type="ECO:0000313" key="2">
    <source>
        <dbReference type="EMBL" id="THV00453.1"/>
    </source>
</evidence>
<sequence>MSNTTDVQSGPLSDEDLYILKGFIIQAGVGFAVYGVQATFSLIALYFILSRGIHRSKVHLFLFIITIIMLLSSTGVIIAQIEFNLVQLPINGINPPDPEVILPILENLKITSTFLQRINFLLSDGIVVWRTWILFPQSLVVKIVLSICMIGSTVCTLVNASLDAARTHGNFRHQDDNFKGLIVTIPLLVTNIIATSLVGYKAWAHWGDIKRNLGDTSSTSIDRTQKILLLLVESGSIYCIFWLAFTFLVIIFQDGNNNAFQAYAAAMPSIAALYPVLIVLMAALENSKSKNDHYGPGFSLSQSIRFAETPDTVATTTSDNRYADSESKGYSAIAVSPGETLRMSHTDVEARSSRTGN</sequence>
<feature type="transmembrane region" description="Helical" evidence="1">
    <location>
        <begin position="180"/>
        <end position="203"/>
    </location>
</feature>
<feature type="transmembrane region" description="Helical" evidence="1">
    <location>
        <begin position="227"/>
        <end position="251"/>
    </location>
</feature>
<reference evidence="2 3" key="1">
    <citation type="journal article" date="2019" name="Nat. Ecol. Evol.">
        <title>Megaphylogeny resolves global patterns of mushroom evolution.</title>
        <authorList>
            <person name="Varga T."/>
            <person name="Krizsan K."/>
            <person name="Foldi C."/>
            <person name="Dima B."/>
            <person name="Sanchez-Garcia M."/>
            <person name="Sanchez-Ramirez S."/>
            <person name="Szollosi G.J."/>
            <person name="Szarkandi J.G."/>
            <person name="Papp V."/>
            <person name="Albert L."/>
            <person name="Andreopoulos W."/>
            <person name="Angelini C."/>
            <person name="Antonin V."/>
            <person name="Barry K.W."/>
            <person name="Bougher N.L."/>
            <person name="Buchanan P."/>
            <person name="Buyck B."/>
            <person name="Bense V."/>
            <person name="Catcheside P."/>
            <person name="Chovatia M."/>
            <person name="Cooper J."/>
            <person name="Damon W."/>
            <person name="Desjardin D."/>
            <person name="Finy P."/>
            <person name="Geml J."/>
            <person name="Haridas S."/>
            <person name="Hughes K."/>
            <person name="Justo A."/>
            <person name="Karasinski D."/>
            <person name="Kautmanova I."/>
            <person name="Kiss B."/>
            <person name="Kocsube S."/>
            <person name="Kotiranta H."/>
            <person name="LaButti K.M."/>
            <person name="Lechner B.E."/>
            <person name="Liimatainen K."/>
            <person name="Lipzen A."/>
            <person name="Lukacs Z."/>
            <person name="Mihaltcheva S."/>
            <person name="Morgado L.N."/>
            <person name="Niskanen T."/>
            <person name="Noordeloos M.E."/>
            <person name="Ohm R.A."/>
            <person name="Ortiz-Santana B."/>
            <person name="Ovrebo C."/>
            <person name="Racz N."/>
            <person name="Riley R."/>
            <person name="Savchenko A."/>
            <person name="Shiryaev A."/>
            <person name="Soop K."/>
            <person name="Spirin V."/>
            <person name="Szebenyi C."/>
            <person name="Tomsovsky M."/>
            <person name="Tulloss R.E."/>
            <person name="Uehling J."/>
            <person name="Grigoriev I.V."/>
            <person name="Vagvolgyi C."/>
            <person name="Papp T."/>
            <person name="Martin F.M."/>
            <person name="Miettinen O."/>
            <person name="Hibbett D.S."/>
            <person name="Nagy L.G."/>
        </authorList>
    </citation>
    <scope>NUCLEOTIDE SEQUENCE [LARGE SCALE GENOMIC DNA]</scope>
    <source>
        <strain evidence="2 3">CBS 962.96</strain>
    </source>
</reference>
<proteinExistence type="predicted"/>
<evidence type="ECO:0000313" key="3">
    <source>
        <dbReference type="Proteomes" id="UP000297245"/>
    </source>
</evidence>
<dbReference type="Proteomes" id="UP000297245">
    <property type="component" value="Unassembled WGS sequence"/>
</dbReference>
<dbReference type="OrthoDB" id="3174319at2759"/>
<keyword evidence="1" id="KW-0812">Transmembrane</keyword>
<feature type="transmembrane region" description="Helical" evidence="1">
    <location>
        <begin position="60"/>
        <end position="81"/>
    </location>
</feature>
<gene>
    <name evidence="2" type="ORF">K435DRAFT_854683</name>
</gene>
<feature type="transmembrane region" description="Helical" evidence="1">
    <location>
        <begin position="23"/>
        <end position="48"/>
    </location>
</feature>
<dbReference type="EMBL" id="ML179103">
    <property type="protein sequence ID" value="THV00453.1"/>
    <property type="molecule type" value="Genomic_DNA"/>
</dbReference>
<keyword evidence="3" id="KW-1185">Reference proteome</keyword>
<evidence type="ECO:0000256" key="1">
    <source>
        <dbReference type="SAM" id="Phobius"/>
    </source>
</evidence>